<reference evidence="9" key="1">
    <citation type="submission" date="2020-09" db="EMBL/GenBank/DDBJ databases">
        <title>A novel bacterium of genus Paenibacillus, isolated from South China Sea.</title>
        <authorList>
            <person name="Huang H."/>
            <person name="Mo K."/>
            <person name="Hu Y."/>
        </authorList>
    </citation>
    <scope>NUCLEOTIDE SEQUENCE</scope>
    <source>
        <strain evidence="9">IB182363</strain>
    </source>
</reference>
<dbReference type="AlphaFoldDB" id="A0A927H4H1"/>
<accession>A0A927H4H1</accession>
<dbReference type="PANTHER" id="PTHR32309:SF13">
    <property type="entry name" value="FERRIC ENTEROBACTIN TRANSPORT PROTEIN FEPE"/>
    <property type="match status" value="1"/>
</dbReference>
<evidence type="ECO:0000256" key="4">
    <source>
        <dbReference type="ARBA" id="ARBA00022692"/>
    </source>
</evidence>
<comment type="subcellular location">
    <subcellularLocation>
        <location evidence="1">Cell membrane</location>
        <topology evidence="1">Multi-pass membrane protein</topology>
    </subcellularLocation>
</comment>
<evidence type="ECO:0000256" key="5">
    <source>
        <dbReference type="ARBA" id="ARBA00022989"/>
    </source>
</evidence>
<feature type="transmembrane region" description="Helical" evidence="7">
    <location>
        <begin position="176"/>
        <end position="199"/>
    </location>
</feature>
<evidence type="ECO:0000313" key="9">
    <source>
        <dbReference type="EMBL" id="MBD2866509.1"/>
    </source>
</evidence>
<feature type="domain" description="Polysaccharide chain length determinant N-terminal" evidence="8">
    <location>
        <begin position="2"/>
        <end position="93"/>
    </location>
</feature>
<evidence type="ECO:0000259" key="8">
    <source>
        <dbReference type="Pfam" id="PF02706"/>
    </source>
</evidence>
<keyword evidence="4 7" id="KW-0812">Transmembrane</keyword>
<gene>
    <name evidence="9" type="ORF">IDH45_31515</name>
</gene>
<feature type="transmembrane region" description="Helical" evidence="7">
    <location>
        <begin position="16"/>
        <end position="37"/>
    </location>
</feature>
<keyword evidence="3" id="KW-1003">Cell membrane</keyword>
<sequence>MELELKEVLQIVKRKLWIIISVVLIACLATAIFNIYFAKPIYSTSTKLIVNKSSDSSNTEKLDLGSLNANIQLINTYKEILKTPAILDKVAADHPEFNLSSEGINSRITVTSKEQSQVMTIGVQDTSHTRAVGIVNAVAEVFKQEIPRIMKVDNVTILSEAKVVQNPSPISPNIKLNMVIAVIASLLISTGLIFLLEYLDDSIKSEKDIELALGVPTLAMIRKIKKKDLKGRHKASYQRVAGEKTYASSNG</sequence>
<keyword evidence="6 7" id="KW-0472">Membrane</keyword>
<keyword evidence="10" id="KW-1185">Reference proteome</keyword>
<dbReference type="PANTHER" id="PTHR32309">
    <property type="entry name" value="TYROSINE-PROTEIN KINASE"/>
    <property type="match status" value="1"/>
</dbReference>
<dbReference type="InterPro" id="IPR003856">
    <property type="entry name" value="LPS_length_determ_N"/>
</dbReference>
<dbReference type="GO" id="GO:0004713">
    <property type="term" value="F:protein tyrosine kinase activity"/>
    <property type="evidence" value="ECO:0007669"/>
    <property type="project" value="TreeGrafter"/>
</dbReference>
<dbReference type="GO" id="GO:0005886">
    <property type="term" value="C:plasma membrane"/>
    <property type="evidence" value="ECO:0007669"/>
    <property type="project" value="UniProtKB-SubCell"/>
</dbReference>
<evidence type="ECO:0000256" key="2">
    <source>
        <dbReference type="ARBA" id="ARBA00006683"/>
    </source>
</evidence>
<evidence type="ECO:0000313" key="10">
    <source>
        <dbReference type="Proteomes" id="UP000639396"/>
    </source>
</evidence>
<dbReference type="InterPro" id="IPR050445">
    <property type="entry name" value="Bact_polysacc_biosynth/exp"/>
</dbReference>
<dbReference type="PROSITE" id="PS51257">
    <property type="entry name" value="PROKAR_LIPOPROTEIN"/>
    <property type="match status" value="1"/>
</dbReference>
<dbReference type="Pfam" id="PF02706">
    <property type="entry name" value="Wzz"/>
    <property type="match status" value="1"/>
</dbReference>
<evidence type="ECO:0000256" key="3">
    <source>
        <dbReference type="ARBA" id="ARBA00022475"/>
    </source>
</evidence>
<evidence type="ECO:0000256" key="7">
    <source>
        <dbReference type="SAM" id="Phobius"/>
    </source>
</evidence>
<dbReference type="Proteomes" id="UP000639396">
    <property type="component" value="Unassembled WGS sequence"/>
</dbReference>
<proteinExistence type="inferred from homology"/>
<comment type="caution">
    <text evidence="9">The sequence shown here is derived from an EMBL/GenBank/DDBJ whole genome shotgun (WGS) entry which is preliminary data.</text>
</comment>
<keyword evidence="5 7" id="KW-1133">Transmembrane helix</keyword>
<comment type="similarity">
    <text evidence="2">Belongs to the CpsC/CapA family.</text>
</comment>
<name>A0A927H4H1_9BACL</name>
<evidence type="ECO:0000256" key="6">
    <source>
        <dbReference type="ARBA" id="ARBA00023136"/>
    </source>
</evidence>
<protein>
    <submittedName>
        <fullName evidence="9">Lipopolysaccharide biosynthesis protein</fullName>
    </submittedName>
</protein>
<dbReference type="EMBL" id="JACXJA010000061">
    <property type="protein sequence ID" value="MBD2866509.1"/>
    <property type="molecule type" value="Genomic_DNA"/>
</dbReference>
<organism evidence="9 10">
    <name type="scientific">Paenibacillus oceani</name>
    <dbReference type="NCBI Taxonomy" id="2772510"/>
    <lineage>
        <taxon>Bacteria</taxon>
        <taxon>Bacillati</taxon>
        <taxon>Bacillota</taxon>
        <taxon>Bacilli</taxon>
        <taxon>Bacillales</taxon>
        <taxon>Paenibacillaceae</taxon>
        <taxon>Paenibacillus</taxon>
    </lineage>
</organism>
<dbReference type="RefSeq" id="WP_190932125.1">
    <property type="nucleotide sequence ID" value="NZ_JACXJA010000061.1"/>
</dbReference>
<evidence type="ECO:0000256" key="1">
    <source>
        <dbReference type="ARBA" id="ARBA00004651"/>
    </source>
</evidence>